<reference evidence="2" key="1">
    <citation type="journal article" date="2005" name="Environ. Microbiol.">
        <title>Genetic and functional properties of uncultivated thermophilic crenarchaeotes from a subsurface gold mine as revealed by analysis of genome fragments.</title>
        <authorList>
            <person name="Nunoura T."/>
            <person name="Hirayama H."/>
            <person name="Takami H."/>
            <person name="Oida H."/>
            <person name="Nishi S."/>
            <person name="Shimamura S."/>
            <person name="Suzuki Y."/>
            <person name="Inagaki F."/>
            <person name="Takai K."/>
            <person name="Nealson K.H."/>
            <person name="Horikoshi K."/>
        </authorList>
    </citation>
    <scope>NUCLEOTIDE SEQUENCE</scope>
</reference>
<dbReference type="Pfam" id="PF12867">
    <property type="entry name" value="DinB_2"/>
    <property type="match status" value="1"/>
</dbReference>
<evidence type="ECO:0000259" key="1">
    <source>
        <dbReference type="Pfam" id="PF12867"/>
    </source>
</evidence>
<dbReference type="InterPro" id="IPR034660">
    <property type="entry name" value="DinB/YfiT-like"/>
</dbReference>
<proteinExistence type="predicted"/>
<dbReference type="SUPFAM" id="SSF109854">
    <property type="entry name" value="DinB/YfiT-like putative metalloenzymes"/>
    <property type="match status" value="1"/>
</dbReference>
<protein>
    <submittedName>
        <fullName evidence="2">Hypothetical conserved protein</fullName>
    </submittedName>
</protein>
<feature type="domain" description="DinB-like" evidence="1">
    <location>
        <begin position="17"/>
        <end position="137"/>
    </location>
</feature>
<dbReference type="AlphaFoldDB" id="H5SN06"/>
<dbReference type="InterPro" id="IPR024775">
    <property type="entry name" value="DinB-like"/>
</dbReference>
<evidence type="ECO:0000313" key="2">
    <source>
        <dbReference type="EMBL" id="BAL57542.1"/>
    </source>
</evidence>
<reference evidence="2" key="2">
    <citation type="journal article" date="2012" name="PLoS ONE">
        <title>A Deeply Branching Thermophilic Bacterium with an Ancient Acetyl-CoA Pathway Dominates a Subsurface Ecosystem.</title>
        <authorList>
            <person name="Takami H."/>
            <person name="Noguchi H."/>
            <person name="Takaki Y."/>
            <person name="Uchiyama I."/>
            <person name="Toyoda A."/>
            <person name="Nishi S."/>
            <person name="Chee G.-J."/>
            <person name="Arai W."/>
            <person name="Nunoura T."/>
            <person name="Itoh T."/>
            <person name="Hattori M."/>
            <person name="Takai K."/>
        </authorList>
    </citation>
    <scope>NUCLEOTIDE SEQUENCE</scope>
</reference>
<dbReference type="EMBL" id="AP011778">
    <property type="protein sequence ID" value="BAL57542.1"/>
    <property type="molecule type" value="Genomic_DNA"/>
</dbReference>
<name>H5SN06_9BACT</name>
<accession>H5SN06</accession>
<sequence>MKELIAMDLREMEIKRIERVSQLLLNAARAVPSDKQNWKPLPTGKSAHEILAHLGMANYFFAALIKGATPAQTGEPKTYDEAIKLFEQSKAELIQTIRSVDPAQFNEKRTMPWGEERSIKDLTTSPMPHTAYHWGQIAYLQTLWGDTENRF</sequence>
<organism evidence="2">
    <name type="scientific">uncultured Acetothermia bacterium</name>
    <dbReference type="NCBI Taxonomy" id="236499"/>
    <lineage>
        <taxon>Bacteria</taxon>
        <taxon>Candidatus Bipolaricaulota</taxon>
        <taxon>environmental samples</taxon>
    </lineage>
</organism>
<dbReference type="Gene3D" id="1.20.120.450">
    <property type="entry name" value="dinb family like domain"/>
    <property type="match status" value="1"/>
</dbReference>
<gene>
    <name evidence="2" type="ORF">HGMM_F51D07C23</name>
</gene>